<evidence type="ECO:0000256" key="2">
    <source>
        <dbReference type="ARBA" id="ARBA00022448"/>
    </source>
</evidence>
<dbReference type="GO" id="GO:0005886">
    <property type="term" value="C:plasma membrane"/>
    <property type="evidence" value="ECO:0007669"/>
    <property type="project" value="UniProtKB-SubCell"/>
</dbReference>
<reference evidence="9 10" key="1">
    <citation type="submission" date="2019-01" db="EMBL/GenBank/DDBJ databases">
        <title>Draft genomes of a novel of Aminipila strains.</title>
        <authorList>
            <person name="Ma S."/>
        </authorList>
    </citation>
    <scope>NUCLEOTIDE SEQUENCE [LARGE SCALE GENOMIC DNA]</scope>
    <source>
        <strain evidence="10">JN-39</strain>
    </source>
</reference>
<dbReference type="OrthoDB" id="9812221at2"/>
<dbReference type="KEGG" id="amij:EQM06_10690"/>
<dbReference type="Pfam" id="PF07690">
    <property type="entry name" value="MFS_1"/>
    <property type="match status" value="1"/>
</dbReference>
<evidence type="ECO:0000259" key="8">
    <source>
        <dbReference type="PROSITE" id="PS50850"/>
    </source>
</evidence>
<keyword evidence="6 7" id="KW-0472">Membrane</keyword>
<evidence type="ECO:0000256" key="3">
    <source>
        <dbReference type="ARBA" id="ARBA00022475"/>
    </source>
</evidence>
<evidence type="ECO:0000256" key="5">
    <source>
        <dbReference type="ARBA" id="ARBA00022989"/>
    </source>
</evidence>
<feature type="transmembrane region" description="Helical" evidence="7">
    <location>
        <begin position="138"/>
        <end position="161"/>
    </location>
</feature>
<dbReference type="InterPro" id="IPR036259">
    <property type="entry name" value="MFS_trans_sf"/>
</dbReference>
<keyword evidence="3" id="KW-1003">Cell membrane</keyword>
<dbReference type="InterPro" id="IPR011701">
    <property type="entry name" value="MFS"/>
</dbReference>
<evidence type="ECO:0000313" key="9">
    <source>
        <dbReference type="EMBL" id="QAT43650.1"/>
    </source>
</evidence>
<feature type="transmembrane region" description="Helical" evidence="7">
    <location>
        <begin position="79"/>
        <end position="97"/>
    </location>
</feature>
<keyword evidence="5 7" id="KW-1133">Transmembrane helix</keyword>
<dbReference type="GO" id="GO:0022857">
    <property type="term" value="F:transmembrane transporter activity"/>
    <property type="evidence" value="ECO:0007669"/>
    <property type="project" value="InterPro"/>
</dbReference>
<dbReference type="RefSeq" id="WP_128746428.1">
    <property type="nucleotide sequence ID" value="NZ_CP035281.1"/>
</dbReference>
<accession>A0A410PXT3</accession>
<keyword evidence="10" id="KW-1185">Reference proteome</keyword>
<dbReference type="Proteomes" id="UP000287601">
    <property type="component" value="Chromosome"/>
</dbReference>
<dbReference type="PANTHER" id="PTHR43124">
    <property type="entry name" value="PURINE EFFLUX PUMP PBUE"/>
    <property type="match status" value="1"/>
</dbReference>
<evidence type="ECO:0000256" key="1">
    <source>
        <dbReference type="ARBA" id="ARBA00004651"/>
    </source>
</evidence>
<feature type="transmembrane region" description="Helical" evidence="7">
    <location>
        <begin position="276"/>
        <end position="296"/>
    </location>
</feature>
<comment type="subcellular location">
    <subcellularLocation>
        <location evidence="1">Cell membrane</location>
        <topology evidence="1">Multi-pass membrane protein</topology>
    </subcellularLocation>
</comment>
<proteinExistence type="predicted"/>
<feature type="transmembrane region" description="Helical" evidence="7">
    <location>
        <begin position="369"/>
        <end position="389"/>
    </location>
</feature>
<dbReference type="PROSITE" id="PS50850">
    <property type="entry name" value="MFS"/>
    <property type="match status" value="1"/>
</dbReference>
<feature type="transmembrane region" description="Helical" evidence="7">
    <location>
        <begin position="167"/>
        <end position="186"/>
    </location>
</feature>
<feature type="transmembrane region" description="Helical" evidence="7">
    <location>
        <begin position="246"/>
        <end position="269"/>
    </location>
</feature>
<dbReference type="PANTHER" id="PTHR43124:SF3">
    <property type="entry name" value="CHLORAMPHENICOL EFFLUX PUMP RV0191"/>
    <property type="match status" value="1"/>
</dbReference>
<dbReference type="AlphaFoldDB" id="A0A410PXT3"/>
<protein>
    <submittedName>
        <fullName evidence="9">MFS transporter</fullName>
    </submittedName>
</protein>
<gene>
    <name evidence="9" type="ORF">EQM06_10690</name>
</gene>
<dbReference type="InterPro" id="IPR050189">
    <property type="entry name" value="MFS_Efflux_Transporters"/>
</dbReference>
<dbReference type="InterPro" id="IPR020846">
    <property type="entry name" value="MFS_dom"/>
</dbReference>
<dbReference type="Gene3D" id="1.20.1250.20">
    <property type="entry name" value="MFS general substrate transporter like domains"/>
    <property type="match status" value="1"/>
</dbReference>
<feature type="transmembrane region" description="Helical" evidence="7">
    <location>
        <begin position="48"/>
        <end position="67"/>
    </location>
</feature>
<dbReference type="SUPFAM" id="SSF103473">
    <property type="entry name" value="MFS general substrate transporter"/>
    <property type="match status" value="1"/>
</dbReference>
<feature type="domain" description="Major facilitator superfamily (MFS) profile" evidence="8">
    <location>
        <begin position="13"/>
        <end position="392"/>
    </location>
</feature>
<feature type="transmembrane region" description="Helical" evidence="7">
    <location>
        <begin position="103"/>
        <end position="126"/>
    </location>
</feature>
<keyword evidence="4 7" id="KW-0812">Transmembrane</keyword>
<feature type="transmembrane region" description="Helical" evidence="7">
    <location>
        <begin position="334"/>
        <end position="357"/>
    </location>
</feature>
<sequence length="401" mass="43608">MVEKQSVKLSKFNIFTILLIPFVWIYELSVVAPILGKVGEAFPTASTFELQLVVVMPFITSIPFSVISGKLAKKYDKKNLIVLGLFIYGLAGITPFFCHTMHQILIFRLITGIGVGMVLPLPNSIIAELFTGTQRERMLGATTSVANVANVLDSIAVGFILTLGWKFPFLCFLVCFLIMFVAMAGLPKCPPAAQEISVSGELDSNKGVPKIAYALLAFMAVNWMFFAFNINNTALFMTSEHIGLPWMIGIAISLPGGISIISGLVFPNFYHKTRHFLVPIAIAIFAAGYIVMFYTHSFATQCVANCLIGFGSGLLPPYILNLTSQKVEPAKRDAAYGIVTAGIHIGFLSSPFVQLFISATTGIEAFRSLYGMCAIGLVICTVIAFFAVVRIKKEPAVEALQ</sequence>
<dbReference type="EMBL" id="CP035281">
    <property type="protein sequence ID" value="QAT43650.1"/>
    <property type="molecule type" value="Genomic_DNA"/>
</dbReference>
<evidence type="ECO:0000313" key="10">
    <source>
        <dbReference type="Proteomes" id="UP000287601"/>
    </source>
</evidence>
<organism evidence="9 10">
    <name type="scientific">Aminipila luticellarii</name>
    <dbReference type="NCBI Taxonomy" id="2507160"/>
    <lineage>
        <taxon>Bacteria</taxon>
        <taxon>Bacillati</taxon>
        <taxon>Bacillota</taxon>
        <taxon>Clostridia</taxon>
        <taxon>Peptostreptococcales</taxon>
        <taxon>Anaerovoracaceae</taxon>
        <taxon>Aminipila</taxon>
    </lineage>
</organism>
<feature type="transmembrane region" description="Helical" evidence="7">
    <location>
        <begin position="302"/>
        <end position="322"/>
    </location>
</feature>
<evidence type="ECO:0000256" key="7">
    <source>
        <dbReference type="SAM" id="Phobius"/>
    </source>
</evidence>
<evidence type="ECO:0000256" key="6">
    <source>
        <dbReference type="ARBA" id="ARBA00023136"/>
    </source>
</evidence>
<feature type="transmembrane region" description="Helical" evidence="7">
    <location>
        <begin position="207"/>
        <end position="226"/>
    </location>
</feature>
<name>A0A410PXT3_9FIRM</name>
<keyword evidence="2" id="KW-0813">Transport</keyword>
<feature type="transmembrane region" description="Helical" evidence="7">
    <location>
        <begin position="12"/>
        <end position="36"/>
    </location>
</feature>
<evidence type="ECO:0000256" key="4">
    <source>
        <dbReference type="ARBA" id="ARBA00022692"/>
    </source>
</evidence>